<accession>A0A9W6YJM4</accession>
<feature type="compositionally biased region" description="Polar residues" evidence="1">
    <location>
        <begin position="1142"/>
        <end position="1166"/>
    </location>
</feature>
<sequence>MKLQDINTSSSHDIEESQFTSTSELLEVARVSLTRSHTKFHDIYFVLLCTVHQLLAAVSVSNGKSEDPIDCIGKSLRLMEVLVTLTMSMDANIIRQVSSKMLSSHPGSVSRYEQRRYYSKEILAMSQQLRKSFRGMNDTEEWWLSSTEATTFLQVYFTITCALFQKIMAGPSKRNQNQAVAAQISSLCRHLVEQEENIEFIARKADGGHDSLFDDLKLLLASYTMICCCLEKSGVEVDLEHIFSINIPFPALSRKEVLCCFLRLWTRQIGDNNVVNDQANETFNTVVQVAVSYAFPVGALPHLMKFALASRSSKINSCLQAICTTAKFLPGGPIDDVLHWQACETYVSECVSILKQMGIRRQFKYFYREAGCNSEAPQFPLDKGFSGYYETLSAAIAGIPKRCSLSTSPLWEFSHHDKYLRARVINLIARITWHLEACASGISSIFQQAFMINCFETSSDTKDHLFHDSVSIARKIITPQDTELHLPMFQQSLNPHPKLPFRSQKIARSLVLIAWILWLREKAAYCSRYYRLLKNRDEISTVHEIESLGDLAATCALHLHTLGTVSGGTEELLNVQLSLLEKAVAENPIKCATILAWGFPACKISTRYIKRYKALRLDIPNLPTNTCLEERELEYRNIQNHIRQGFQHAQGNQKMNSELNADDIDVLVGCCCDQECLQILSALAKVPFEAAITKVSTPERIGDVNKPANEAPPAIDELVISSSSQDNPNPALICTIKENMEPQISESLISRDEVIALLQAQTRHLEEKINAVTIMDGKAESIPPSRIEYLKETEVTLPQSNDTKHDQNITTPEKVVSDDAKTELLDLQRIARISLQVRDLNRHRYASANAQSSIRVNQNTKPAERHDSVRNALKLFHLRRESGDRLCMGEKSLTRGNRNRASNVEENVVITATSSDDFLKCNNSKRTSGQTKSTKNTRRNQSEHFLPREPVCPLRHEYGIDSASLKLLSRSARHRNLSIKKKLFVQQDCERVNPAKLCQAKPKVTINFANSDEVLEMKSASAQTNKAAEVSIAPIDREVSNTFYREENDISPGKSSPVTQEFSENRPVVCPEVVSMNRGVGIQCRVSYDRPVRNLRKKRGPPQLNIAEKFPIWVDLDVANSSGVKSHFKERKRFLQVARFSGPSTTTNNDENPQVFTISPSGSATVSRKLASEDGSEENQSDGKQSPSAGHTLEDRVFDGINEVTMAKYRSSYRQQYPIKERSSAIRDDRDSTSGIDTLIDLRDDMHRMTHRLQVLETCANSIDEEFRVSQKVRLKSNFRLSRIGDKSSGTTSLQTQVLQDIDEVLETTQESDRQAKGLLSKKASNDLDAAKYVLILALASH</sequence>
<evidence type="ECO:0000313" key="3">
    <source>
        <dbReference type="Proteomes" id="UP001165083"/>
    </source>
</evidence>
<dbReference type="EMBL" id="BSXW01012462">
    <property type="protein sequence ID" value="GMF65365.1"/>
    <property type="molecule type" value="Genomic_DNA"/>
</dbReference>
<dbReference type="Proteomes" id="UP001165083">
    <property type="component" value="Unassembled WGS sequence"/>
</dbReference>
<reference evidence="2" key="1">
    <citation type="submission" date="2023-04" db="EMBL/GenBank/DDBJ databases">
        <title>Phytophthora lilii NBRC 32176.</title>
        <authorList>
            <person name="Ichikawa N."/>
            <person name="Sato H."/>
            <person name="Tonouchi N."/>
        </authorList>
    </citation>
    <scope>NUCLEOTIDE SEQUENCE</scope>
    <source>
        <strain evidence="2">NBRC 32176</strain>
    </source>
</reference>
<protein>
    <submittedName>
        <fullName evidence="2">Unnamed protein product</fullName>
    </submittedName>
</protein>
<name>A0A9W6YJM4_9STRA</name>
<keyword evidence="3" id="KW-1185">Reference proteome</keyword>
<proteinExistence type="predicted"/>
<evidence type="ECO:0000256" key="1">
    <source>
        <dbReference type="SAM" id="MobiDB-lite"/>
    </source>
</evidence>
<organism evidence="2 3">
    <name type="scientific">Phytophthora lilii</name>
    <dbReference type="NCBI Taxonomy" id="2077276"/>
    <lineage>
        <taxon>Eukaryota</taxon>
        <taxon>Sar</taxon>
        <taxon>Stramenopiles</taxon>
        <taxon>Oomycota</taxon>
        <taxon>Peronosporomycetes</taxon>
        <taxon>Peronosporales</taxon>
        <taxon>Peronosporaceae</taxon>
        <taxon>Phytophthora</taxon>
    </lineage>
</organism>
<feature type="region of interest" description="Disordered" evidence="1">
    <location>
        <begin position="1141"/>
        <end position="1195"/>
    </location>
</feature>
<feature type="region of interest" description="Disordered" evidence="1">
    <location>
        <begin position="923"/>
        <end position="943"/>
    </location>
</feature>
<gene>
    <name evidence="2" type="ORF">Plil01_001804400</name>
</gene>
<evidence type="ECO:0000313" key="2">
    <source>
        <dbReference type="EMBL" id="GMF65365.1"/>
    </source>
</evidence>
<comment type="caution">
    <text evidence="2">The sequence shown here is derived from an EMBL/GenBank/DDBJ whole genome shotgun (WGS) entry which is preliminary data.</text>
</comment>
<feature type="compositionally biased region" description="Polar residues" evidence="1">
    <location>
        <begin position="923"/>
        <end position="934"/>
    </location>
</feature>
<dbReference type="OrthoDB" id="125599at2759"/>